<keyword evidence="2" id="KW-1185">Reference proteome</keyword>
<dbReference type="Proteomes" id="UP001589532">
    <property type="component" value="Unassembled WGS sequence"/>
</dbReference>
<sequence>MRHRRFADLDDQRIDDEPKYLDDEEGARCAAALQAEYGTVVFVLWEVGGRHLTAWYQGPTPKGLYVKGRTKQDLRERVSAMLGELRLATSIPMQHPIVNDILPGLRRGRG</sequence>
<organism evidence="1 2">
    <name type="scientific">Nonomuraea helvata</name>
    <dbReference type="NCBI Taxonomy" id="37484"/>
    <lineage>
        <taxon>Bacteria</taxon>
        <taxon>Bacillati</taxon>
        <taxon>Actinomycetota</taxon>
        <taxon>Actinomycetes</taxon>
        <taxon>Streptosporangiales</taxon>
        <taxon>Streptosporangiaceae</taxon>
        <taxon>Nonomuraea</taxon>
    </lineage>
</organism>
<evidence type="ECO:0000313" key="2">
    <source>
        <dbReference type="Proteomes" id="UP001589532"/>
    </source>
</evidence>
<reference evidence="1 2" key="1">
    <citation type="submission" date="2024-09" db="EMBL/GenBank/DDBJ databases">
        <authorList>
            <person name="Sun Q."/>
            <person name="Mori K."/>
        </authorList>
    </citation>
    <scope>NUCLEOTIDE SEQUENCE [LARGE SCALE GENOMIC DNA]</scope>
    <source>
        <strain evidence="1 2">JCM 3143</strain>
    </source>
</reference>
<protein>
    <submittedName>
        <fullName evidence="1">Uncharacterized protein</fullName>
    </submittedName>
</protein>
<comment type="caution">
    <text evidence="1">The sequence shown here is derived from an EMBL/GenBank/DDBJ whole genome shotgun (WGS) entry which is preliminary data.</text>
</comment>
<accession>A0ABV5S764</accession>
<evidence type="ECO:0000313" key="1">
    <source>
        <dbReference type="EMBL" id="MFB9627509.1"/>
    </source>
</evidence>
<proteinExistence type="predicted"/>
<gene>
    <name evidence="1" type="ORF">ACFFSA_30890</name>
</gene>
<name>A0ABV5S764_9ACTN</name>
<dbReference type="EMBL" id="JBHMBW010000034">
    <property type="protein sequence ID" value="MFB9627509.1"/>
    <property type="molecule type" value="Genomic_DNA"/>
</dbReference>
<dbReference type="RefSeq" id="WP_345000449.1">
    <property type="nucleotide sequence ID" value="NZ_BAAAXV010000009.1"/>
</dbReference>